<feature type="non-terminal residue" evidence="1">
    <location>
        <position position="34"/>
    </location>
</feature>
<dbReference type="AlphaFoldDB" id="A0A5S4TFI1"/>
<accession>A0A5S4TFI1</accession>
<proteinExistence type="predicted"/>
<organism evidence="1 2">
    <name type="scientific">Streptococcus pyogenes</name>
    <dbReference type="NCBI Taxonomy" id="1314"/>
    <lineage>
        <taxon>Bacteria</taxon>
        <taxon>Bacillati</taxon>
        <taxon>Bacillota</taxon>
        <taxon>Bacilli</taxon>
        <taxon>Lactobacillales</taxon>
        <taxon>Streptococcaceae</taxon>
        <taxon>Streptococcus</taxon>
    </lineage>
</organism>
<name>A0A5S4TFI1_STRPY</name>
<comment type="caution">
    <text evidence="1">The sequence shown here is derived from an EMBL/GenBank/DDBJ whole genome shotgun (WGS) entry which is preliminary data.</text>
</comment>
<dbReference type="EMBL" id="SJLL01000254">
    <property type="protein sequence ID" value="TYK95330.1"/>
    <property type="molecule type" value="Genomic_DNA"/>
</dbReference>
<reference evidence="1 2" key="1">
    <citation type="submission" date="2019-02" db="EMBL/GenBank/DDBJ databases">
        <title>Novel genomic isolates of S. pyogenes and S. dysgalactiae subsp. equisimilis associated to necrotising fasciitis (NSTI).</title>
        <authorList>
            <person name="Barrantes I."/>
        </authorList>
    </citation>
    <scope>NUCLEOTIDE SEQUENCE [LARGE SCALE GENOMIC DNA]</scope>
    <source>
        <strain evidence="1 2">SPY2028</strain>
    </source>
</reference>
<evidence type="ECO:0000313" key="1">
    <source>
        <dbReference type="EMBL" id="TYK95330.1"/>
    </source>
</evidence>
<gene>
    <name evidence="1" type="ORF">E0F66_11205</name>
</gene>
<protein>
    <submittedName>
        <fullName evidence="1">Carboxymuconolactone decarboxylase family protein</fullName>
    </submittedName>
</protein>
<sequence length="34" mass="3805">MTTFTIHTVESAPAEVKEILETVEKDNNGYIPNL</sequence>
<evidence type="ECO:0000313" key="2">
    <source>
        <dbReference type="Proteomes" id="UP000324058"/>
    </source>
</evidence>
<dbReference type="Proteomes" id="UP000324058">
    <property type="component" value="Unassembled WGS sequence"/>
</dbReference>